<keyword evidence="3" id="KW-1185">Reference proteome</keyword>
<name>A0A1L9VC05_ASPGL</name>
<evidence type="ECO:0000259" key="1">
    <source>
        <dbReference type="SMART" id="SM00485"/>
    </source>
</evidence>
<dbReference type="InterPro" id="IPR022040">
    <property type="entry name" value="MKT1_N"/>
</dbReference>
<dbReference type="InterPro" id="IPR006086">
    <property type="entry name" value="XPG-I_dom"/>
</dbReference>
<dbReference type="CDD" id="cd09858">
    <property type="entry name" value="PIN_MKT1"/>
    <property type="match status" value="1"/>
</dbReference>
<dbReference type="InterPro" id="IPR037314">
    <property type="entry name" value="MKT1_H3TH"/>
</dbReference>
<protein>
    <recommendedName>
        <fullName evidence="1">XPG N-terminal domain-containing protein</fullName>
    </recommendedName>
</protein>
<dbReference type="GO" id="GO:0006974">
    <property type="term" value="P:DNA damage response"/>
    <property type="evidence" value="ECO:0007669"/>
    <property type="project" value="UniProtKB-ARBA"/>
</dbReference>
<organism evidence="2 3">
    <name type="scientific">Aspergillus glaucus CBS 516.65</name>
    <dbReference type="NCBI Taxonomy" id="1160497"/>
    <lineage>
        <taxon>Eukaryota</taxon>
        <taxon>Fungi</taxon>
        <taxon>Dikarya</taxon>
        <taxon>Ascomycota</taxon>
        <taxon>Pezizomycotina</taxon>
        <taxon>Eurotiomycetes</taxon>
        <taxon>Eurotiomycetidae</taxon>
        <taxon>Eurotiales</taxon>
        <taxon>Aspergillaceae</taxon>
        <taxon>Aspergillus</taxon>
        <taxon>Aspergillus subgen. Aspergillus</taxon>
    </lineage>
</organism>
<dbReference type="STRING" id="1160497.A0A1L9VC05"/>
<dbReference type="Pfam" id="PF00752">
    <property type="entry name" value="XPG_N"/>
    <property type="match status" value="1"/>
</dbReference>
<proteinExistence type="predicted"/>
<evidence type="ECO:0000313" key="3">
    <source>
        <dbReference type="Proteomes" id="UP000184300"/>
    </source>
</evidence>
<dbReference type="CDD" id="cd09902">
    <property type="entry name" value="H3TH_MKT1"/>
    <property type="match status" value="1"/>
</dbReference>
<gene>
    <name evidence="2" type="ORF">ASPGLDRAFT_666009</name>
</gene>
<feature type="domain" description="XPG N-terminal" evidence="1">
    <location>
        <begin position="1"/>
        <end position="102"/>
    </location>
</feature>
<dbReference type="PANTHER" id="PTHR11081:SF32">
    <property type="entry name" value="POST-TRANSCRIPTIONAL REGULATOR MKT1"/>
    <property type="match status" value="1"/>
</dbReference>
<sequence length="374" mass="41959">MAIRALDEWASTRLQSLPLSALKGAVVGIDASHYITQHLLHQSTREPLLIALGGFPFALKNNIERELQIFKNLGVACVFVFDGLEFGKKDRRPHVRPESVRAFGQAWDLYDQQQADQVVDAFSSAGTPPPVNFYKFLQRILLQNGLDFIVAPYSAAAQLAYLTSGPNPLVDAVFGSSEILLFNVDKLITRIDSEPAQFFWITKQTCQEELGKLTNDQFLDFCLLLGSSFLPTFPAFETQPFPAKGPTVRDALPMFNLAGRSALALCAQFEEDRRVQDVQYTDLYKRAYMTVKHHVFIDVDGKVAPMDPDNTSNDMHEIIGQRLPEELYFYLSKGILGADIPNTLTSSEVLVSLPLGLRQSLWWRTPCTVSIRLR</sequence>
<reference evidence="3" key="1">
    <citation type="journal article" date="2017" name="Genome Biol.">
        <title>Comparative genomics reveals high biological diversity and specific adaptations in the industrially and medically important fungal genus Aspergillus.</title>
        <authorList>
            <person name="de Vries R.P."/>
            <person name="Riley R."/>
            <person name="Wiebenga A."/>
            <person name="Aguilar-Osorio G."/>
            <person name="Amillis S."/>
            <person name="Uchima C.A."/>
            <person name="Anderluh G."/>
            <person name="Asadollahi M."/>
            <person name="Askin M."/>
            <person name="Barry K."/>
            <person name="Battaglia E."/>
            <person name="Bayram O."/>
            <person name="Benocci T."/>
            <person name="Braus-Stromeyer S.A."/>
            <person name="Caldana C."/>
            <person name="Canovas D."/>
            <person name="Cerqueira G.C."/>
            <person name="Chen F."/>
            <person name="Chen W."/>
            <person name="Choi C."/>
            <person name="Clum A."/>
            <person name="Dos Santos R.A."/>
            <person name="Damasio A.R."/>
            <person name="Diallinas G."/>
            <person name="Emri T."/>
            <person name="Fekete E."/>
            <person name="Flipphi M."/>
            <person name="Freyberg S."/>
            <person name="Gallo A."/>
            <person name="Gournas C."/>
            <person name="Habgood R."/>
            <person name="Hainaut M."/>
            <person name="Harispe M.L."/>
            <person name="Henrissat B."/>
            <person name="Hilden K.S."/>
            <person name="Hope R."/>
            <person name="Hossain A."/>
            <person name="Karabika E."/>
            <person name="Karaffa L."/>
            <person name="Karanyi Z."/>
            <person name="Krasevec N."/>
            <person name="Kuo A."/>
            <person name="Kusch H."/>
            <person name="LaButti K."/>
            <person name="Lagendijk E.L."/>
            <person name="Lapidus A."/>
            <person name="Levasseur A."/>
            <person name="Lindquist E."/>
            <person name="Lipzen A."/>
            <person name="Logrieco A.F."/>
            <person name="MacCabe A."/>
            <person name="Maekelae M.R."/>
            <person name="Malavazi I."/>
            <person name="Melin P."/>
            <person name="Meyer V."/>
            <person name="Mielnichuk N."/>
            <person name="Miskei M."/>
            <person name="Molnar A.P."/>
            <person name="Mule G."/>
            <person name="Ngan C.Y."/>
            <person name="Orejas M."/>
            <person name="Orosz E."/>
            <person name="Ouedraogo J.P."/>
            <person name="Overkamp K.M."/>
            <person name="Park H.-S."/>
            <person name="Perrone G."/>
            <person name="Piumi F."/>
            <person name="Punt P.J."/>
            <person name="Ram A.F."/>
            <person name="Ramon A."/>
            <person name="Rauscher S."/>
            <person name="Record E."/>
            <person name="Riano-Pachon D.M."/>
            <person name="Robert V."/>
            <person name="Roehrig J."/>
            <person name="Ruller R."/>
            <person name="Salamov A."/>
            <person name="Salih N.S."/>
            <person name="Samson R.A."/>
            <person name="Sandor E."/>
            <person name="Sanguinetti M."/>
            <person name="Schuetze T."/>
            <person name="Sepcic K."/>
            <person name="Shelest E."/>
            <person name="Sherlock G."/>
            <person name="Sophianopoulou V."/>
            <person name="Squina F.M."/>
            <person name="Sun H."/>
            <person name="Susca A."/>
            <person name="Todd R.B."/>
            <person name="Tsang A."/>
            <person name="Unkles S.E."/>
            <person name="van de Wiele N."/>
            <person name="van Rossen-Uffink D."/>
            <person name="Oliveira J.V."/>
            <person name="Vesth T.C."/>
            <person name="Visser J."/>
            <person name="Yu J.-H."/>
            <person name="Zhou M."/>
            <person name="Andersen M.R."/>
            <person name="Archer D.B."/>
            <person name="Baker S.E."/>
            <person name="Benoit I."/>
            <person name="Brakhage A.A."/>
            <person name="Braus G.H."/>
            <person name="Fischer R."/>
            <person name="Frisvad J.C."/>
            <person name="Goldman G.H."/>
            <person name="Houbraken J."/>
            <person name="Oakley B."/>
            <person name="Pocsi I."/>
            <person name="Scazzocchio C."/>
            <person name="Seiboth B."/>
            <person name="vanKuyk P.A."/>
            <person name="Wortman J."/>
            <person name="Dyer P.S."/>
            <person name="Grigoriev I.V."/>
        </authorList>
    </citation>
    <scope>NUCLEOTIDE SEQUENCE [LARGE SCALE GENOMIC DNA]</scope>
    <source>
        <strain evidence="3">CBS 516.65</strain>
    </source>
</reference>
<dbReference type="Proteomes" id="UP000184300">
    <property type="component" value="Unassembled WGS sequence"/>
</dbReference>
<dbReference type="InterPro" id="IPR029060">
    <property type="entry name" value="PIN-like_dom_sf"/>
</dbReference>
<dbReference type="Pfam" id="PF12247">
    <property type="entry name" value="MKT1_N"/>
    <property type="match status" value="1"/>
</dbReference>
<dbReference type="PRINTS" id="PR00853">
    <property type="entry name" value="XPGRADSUPER"/>
</dbReference>
<dbReference type="SMART" id="SM00485">
    <property type="entry name" value="XPGN"/>
    <property type="match status" value="1"/>
</dbReference>
<dbReference type="GO" id="GO:0003730">
    <property type="term" value="F:mRNA 3'-UTR binding"/>
    <property type="evidence" value="ECO:0007669"/>
    <property type="project" value="TreeGrafter"/>
</dbReference>
<dbReference type="EMBL" id="KV878906">
    <property type="protein sequence ID" value="OJJ81382.1"/>
    <property type="molecule type" value="Genomic_DNA"/>
</dbReference>
<dbReference type="GO" id="GO:0004518">
    <property type="term" value="F:nuclease activity"/>
    <property type="evidence" value="ECO:0007669"/>
    <property type="project" value="InterPro"/>
</dbReference>
<dbReference type="VEuPathDB" id="FungiDB:ASPGLDRAFT_666009"/>
<dbReference type="PANTHER" id="PTHR11081">
    <property type="entry name" value="FLAP ENDONUCLEASE FAMILY MEMBER"/>
    <property type="match status" value="1"/>
</dbReference>
<dbReference type="Gene3D" id="3.40.50.1010">
    <property type="entry name" value="5'-nuclease"/>
    <property type="match status" value="1"/>
</dbReference>
<dbReference type="AlphaFoldDB" id="A0A1L9VC05"/>
<dbReference type="InterPro" id="IPR006085">
    <property type="entry name" value="XPG_DNA_repair_N"/>
</dbReference>
<evidence type="ECO:0000313" key="2">
    <source>
        <dbReference type="EMBL" id="OJJ81382.1"/>
    </source>
</evidence>
<dbReference type="SUPFAM" id="SSF88723">
    <property type="entry name" value="PIN domain-like"/>
    <property type="match status" value="1"/>
</dbReference>
<dbReference type="OrthoDB" id="17262at2759"/>
<dbReference type="Pfam" id="PF00867">
    <property type="entry name" value="XPG_I"/>
    <property type="match status" value="1"/>
</dbReference>
<accession>A0A1L9VC05</accession>
<dbReference type="InterPro" id="IPR006084">
    <property type="entry name" value="XPG/Rad2"/>
</dbReference>
<dbReference type="RefSeq" id="XP_022398080.1">
    <property type="nucleotide sequence ID" value="XM_022549038.1"/>
</dbReference>
<dbReference type="GeneID" id="34465298"/>